<feature type="chain" id="PRO_5043049165" description="Ribosomal protein" evidence="1">
    <location>
        <begin position="22"/>
        <end position="74"/>
    </location>
</feature>
<evidence type="ECO:0000313" key="2">
    <source>
        <dbReference type="EMBL" id="GMR54039.1"/>
    </source>
</evidence>
<gene>
    <name evidence="2" type="ORF">PMAYCL1PPCAC_24234</name>
</gene>
<dbReference type="Proteomes" id="UP001328107">
    <property type="component" value="Unassembled WGS sequence"/>
</dbReference>
<keyword evidence="1" id="KW-0732">Signal</keyword>
<keyword evidence="3" id="KW-1185">Reference proteome</keyword>
<proteinExistence type="predicted"/>
<evidence type="ECO:0000256" key="1">
    <source>
        <dbReference type="SAM" id="SignalP"/>
    </source>
</evidence>
<reference evidence="3" key="1">
    <citation type="submission" date="2022-10" db="EMBL/GenBank/DDBJ databases">
        <title>Genome assembly of Pristionchus species.</title>
        <authorList>
            <person name="Yoshida K."/>
            <person name="Sommer R.J."/>
        </authorList>
    </citation>
    <scope>NUCLEOTIDE SEQUENCE [LARGE SCALE GENOMIC DNA]</scope>
    <source>
        <strain evidence="3">RS5460</strain>
    </source>
</reference>
<feature type="non-terminal residue" evidence="2">
    <location>
        <position position="1"/>
    </location>
</feature>
<evidence type="ECO:0008006" key="4">
    <source>
        <dbReference type="Google" id="ProtNLM"/>
    </source>
</evidence>
<organism evidence="2 3">
    <name type="scientific">Pristionchus mayeri</name>
    <dbReference type="NCBI Taxonomy" id="1317129"/>
    <lineage>
        <taxon>Eukaryota</taxon>
        <taxon>Metazoa</taxon>
        <taxon>Ecdysozoa</taxon>
        <taxon>Nematoda</taxon>
        <taxon>Chromadorea</taxon>
        <taxon>Rhabditida</taxon>
        <taxon>Rhabditina</taxon>
        <taxon>Diplogasteromorpha</taxon>
        <taxon>Diplogasteroidea</taxon>
        <taxon>Neodiplogasteridae</taxon>
        <taxon>Pristionchus</taxon>
    </lineage>
</organism>
<sequence length="74" mass="8715">EWPSLSYFLFSFSLTLDIVFTRAPLKPKLMLTIPAIRPSVSPRMLLSKTRPRVVPRLQRVRPSLAKRRIDLPWR</sequence>
<comment type="caution">
    <text evidence="2">The sequence shown here is derived from an EMBL/GenBank/DDBJ whole genome shotgun (WGS) entry which is preliminary data.</text>
</comment>
<protein>
    <recommendedName>
        <fullName evidence="4">Ribosomal protein</fullName>
    </recommendedName>
</protein>
<dbReference type="AlphaFoldDB" id="A0AAN5D1S5"/>
<accession>A0AAN5D1S5</accession>
<dbReference type="EMBL" id="BTRK01000005">
    <property type="protein sequence ID" value="GMR54039.1"/>
    <property type="molecule type" value="Genomic_DNA"/>
</dbReference>
<evidence type="ECO:0000313" key="3">
    <source>
        <dbReference type="Proteomes" id="UP001328107"/>
    </source>
</evidence>
<name>A0AAN5D1S5_9BILA</name>
<feature type="signal peptide" evidence="1">
    <location>
        <begin position="1"/>
        <end position="21"/>
    </location>
</feature>